<dbReference type="EMBL" id="LAZR01018623">
    <property type="protein sequence ID" value="KKL95651.1"/>
    <property type="molecule type" value="Genomic_DNA"/>
</dbReference>
<comment type="caution">
    <text evidence="1">The sequence shown here is derived from an EMBL/GenBank/DDBJ whole genome shotgun (WGS) entry which is preliminary data.</text>
</comment>
<dbReference type="AlphaFoldDB" id="A0A0F9GY64"/>
<proteinExistence type="predicted"/>
<organism evidence="1">
    <name type="scientific">marine sediment metagenome</name>
    <dbReference type="NCBI Taxonomy" id="412755"/>
    <lineage>
        <taxon>unclassified sequences</taxon>
        <taxon>metagenomes</taxon>
        <taxon>ecological metagenomes</taxon>
    </lineage>
</organism>
<evidence type="ECO:0000313" key="1">
    <source>
        <dbReference type="EMBL" id="KKL95651.1"/>
    </source>
</evidence>
<protein>
    <submittedName>
        <fullName evidence="1">Uncharacterized protein</fullName>
    </submittedName>
</protein>
<reference evidence="1" key="1">
    <citation type="journal article" date="2015" name="Nature">
        <title>Complex archaea that bridge the gap between prokaryotes and eukaryotes.</title>
        <authorList>
            <person name="Spang A."/>
            <person name="Saw J.H."/>
            <person name="Jorgensen S.L."/>
            <person name="Zaremba-Niedzwiedzka K."/>
            <person name="Martijn J."/>
            <person name="Lind A.E."/>
            <person name="van Eijk R."/>
            <person name="Schleper C."/>
            <person name="Guy L."/>
            <person name="Ettema T.J."/>
        </authorList>
    </citation>
    <scope>NUCLEOTIDE SEQUENCE</scope>
</reference>
<name>A0A0F9GY64_9ZZZZ</name>
<gene>
    <name evidence="1" type="ORF">LCGC14_1852440</name>
</gene>
<sequence>MLSKRNWRERKKRKMNSGGFTYTTAEGFELWINITMTADDDYWWDAFLPSDPDLMYGMIEILNKKHIAKIDMAVDREAKELWRCQKNKRLGVGT</sequence>
<accession>A0A0F9GY64</accession>